<organism evidence="2 3">
    <name type="scientific">Rotaria sordida</name>
    <dbReference type="NCBI Taxonomy" id="392033"/>
    <lineage>
        <taxon>Eukaryota</taxon>
        <taxon>Metazoa</taxon>
        <taxon>Spiralia</taxon>
        <taxon>Gnathifera</taxon>
        <taxon>Rotifera</taxon>
        <taxon>Eurotatoria</taxon>
        <taxon>Bdelloidea</taxon>
        <taxon>Philodinida</taxon>
        <taxon>Philodinidae</taxon>
        <taxon>Rotaria</taxon>
    </lineage>
</organism>
<dbReference type="InterPro" id="IPR006461">
    <property type="entry name" value="PLAC_motif_containing"/>
</dbReference>
<sequence>MDFKHTKSNKSSDTYISEKLTIFDECNSELIFIKTADNSVTFEYKPMDPLHSCSGEYSGGTAVFKNLESSEWIKLITAYQRAKTEGKLSQERFKGTLLLNRPVTVQPGDKLFPNSADWNNELFKSCSPISDGIVYCFCGSCCAGRLHQRTGEHFCSCLAPGATQGLRTKIRMAYGIKGSLVNDWLALCCGPCALLQMKKELDRQGVPDPHGK</sequence>
<reference evidence="2" key="1">
    <citation type="submission" date="2021-02" db="EMBL/GenBank/DDBJ databases">
        <authorList>
            <person name="Nowell W R."/>
        </authorList>
    </citation>
    <scope>NUCLEOTIDE SEQUENCE</scope>
</reference>
<comment type="caution">
    <text evidence="2">The sequence shown here is derived from an EMBL/GenBank/DDBJ whole genome shotgun (WGS) entry which is preliminary data.</text>
</comment>
<dbReference type="NCBIfam" id="TIGR01571">
    <property type="entry name" value="A_thal_Cys_rich"/>
    <property type="match status" value="1"/>
</dbReference>
<evidence type="ECO:0000313" key="2">
    <source>
        <dbReference type="EMBL" id="CAF4102596.1"/>
    </source>
</evidence>
<dbReference type="Pfam" id="PF04749">
    <property type="entry name" value="PLAC8"/>
    <property type="match status" value="1"/>
</dbReference>
<dbReference type="Proteomes" id="UP000663836">
    <property type="component" value="Unassembled WGS sequence"/>
</dbReference>
<evidence type="ECO:0000313" key="3">
    <source>
        <dbReference type="Proteomes" id="UP000663836"/>
    </source>
</evidence>
<name>A0A819UG65_9BILA</name>
<accession>A0A819UG65</accession>
<dbReference type="EMBL" id="CAJOBD010008051">
    <property type="protein sequence ID" value="CAF4102596.1"/>
    <property type="molecule type" value="Genomic_DNA"/>
</dbReference>
<proteinExistence type="inferred from homology"/>
<gene>
    <name evidence="2" type="ORF">JBS370_LOCUS31803</name>
</gene>
<dbReference type="AlphaFoldDB" id="A0A819UG65"/>
<dbReference type="PANTHER" id="PTHR15907">
    <property type="entry name" value="DUF614 FAMILY PROTEIN-RELATED"/>
    <property type="match status" value="1"/>
</dbReference>
<protein>
    <submittedName>
        <fullName evidence="2">Uncharacterized protein</fullName>
    </submittedName>
</protein>
<evidence type="ECO:0000256" key="1">
    <source>
        <dbReference type="ARBA" id="ARBA00009024"/>
    </source>
</evidence>
<comment type="similarity">
    <text evidence="1">Belongs to the cornifelin family.</text>
</comment>